<organism evidence="2 3">
    <name type="scientific">Streptomyces albus (strain ATCC 21838 / DSM 41398 / FERM P-419 / JCM 4703 / NBRC 107858)</name>
    <dbReference type="NCBI Taxonomy" id="1081613"/>
    <lineage>
        <taxon>Bacteria</taxon>
        <taxon>Bacillati</taxon>
        <taxon>Actinomycetota</taxon>
        <taxon>Actinomycetes</taxon>
        <taxon>Kitasatosporales</taxon>
        <taxon>Streptomycetaceae</taxon>
        <taxon>Streptomyces</taxon>
    </lineage>
</organism>
<evidence type="ECO:0000313" key="3">
    <source>
        <dbReference type="Proteomes" id="UP000031523"/>
    </source>
</evidence>
<dbReference type="Pfam" id="PF00903">
    <property type="entry name" value="Glyoxalase"/>
    <property type="match status" value="2"/>
</dbReference>
<evidence type="ECO:0000259" key="1">
    <source>
        <dbReference type="PROSITE" id="PS51819"/>
    </source>
</evidence>
<reference evidence="2 3" key="1">
    <citation type="submission" date="2015-01" db="EMBL/GenBank/DDBJ databases">
        <title>Enhanced salinomycin production by adjusting the supply of polyketide extender units in Streptomyce albus DSM 41398.</title>
        <authorList>
            <person name="Lu C."/>
        </authorList>
    </citation>
    <scope>NUCLEOTIDE SEQUENCE [LARGE SCALE GENOMIC DNA]</scope>
    <source>
        <strain evidence="3">ATCC 21838 / DSM 41398 / FERM P-419 / JCM 4703 / NBRC 107858</strain>
    </source>
</reference>
<accession>A0A0B5ERM6</accession>
<protein>
    <submittedName>
        <fullName evidence="2">Hydroxylase</fullName>
    </submittedName>
</protein>
<dbReference type="PANTHER" id="PTHR33993:SF10">
    <property type="entry name" value="CONSERVED PROTEIN"/>
    <property type="match status" value="1"/>
</dbReference>
<dbReference type="CDD" id="cd07247">
    <property type="entry name" value="SgaA_N_like"/>
    <property type="match status" value="2"/>
</dbReference>
<feature type="domain" description="VOC" evidence="1">
    <location>
        <begin position="136"/>
        <end position="257"/>
    </location>
</feature>
<dbReference type="InterPro" id="IPR004360">
    <property type="entry name" value="Glyas_Fos-R_dOase_dom"/>
</dbReference>
<dbReference type="EMBL" id="CP010519">
    <property type="protein sequence ID" value="AJE80787.1"/>
    <property type="molecule type" value="Genomic_DNA"/>
</dbReference>
<dbReference type="Proteomes" id="UP000031523">
    <property type="component" value="Chromosome"/>
</dbReference>
<proteinExistence type="predicted"/>
<dbReference type="InterPro" id="IPR052164">
    <property type="entry name" value="Anthracycline_SecMetBiosynth"/>
</dbReference>
<dbReference type="SUPFAM" id="SSF54593">
    <property type="entry name" value="Glyoxalase/Bleomycin resistance protein/Dihydroxybiphenyl dioxygenase"/>
    <property type="match status" value="2"/>
</dbReference>
<evidence type="ECO:0000313" key="2">
    <source>
        <dbReference type="EMBL" id="AJE80787.1"/>
    </source>
</evidence>
<gene>
    <name evidence="2" type="ORF">SLNWT_0411</name>
</gene>
<dbReference type="InterPro" id="IPR029068">
    <property type="entry name" value="Glyas_Bleomycin-R_OHBP_Dase"/>
</dbReference>
<feature type="domain" description="VOC" evidence="1">
    <location>
        <begin position="10"/>
        <end position="123"/>
    </location>
</feature>
<dbReference type="KEGG" id="sals:SLNWT_0411"/>
<dbReference type="PROSITE" id="PS51819">
    <property type="entry name" value="VOC"/>
    <property type="match status" value="2"/>
</dbReference>
<sequence length="262" mass="27567">MLTTRPVDGAPNWIDLGTPDIEAAGRFYGEILGWELKRLGPETGGYGMFSVGGKYAAGAIPVPTDQGPPSWSVYFRSTDVDATVRRVEEHGGSVTFAPMDVTDQGRYAHLVDPAGAGFGVWQAGVHQGLGFAGANGLCWTELYAPDIEAATGFYARVFGWTSEEVAFPGGKYTVVSPGPEKGDGGFGGVADLESDPSERYTDPHWTLYFAVADADAVCARTTELGGTVRSGPEDMAGVGRLAQLADPQGARFAILKPAPQEG</sequence>
<keyword evidence="3" id="KW-1185">Reference proteome</keyword>
<name>A0A0B5ERM6_STRA4</name>
<dbReference type="InterPro" id="IPR037523">
    <property type="entry name" value="VOC_core"/>
</dbReference>
<dbReference type="Gene3D" id="3.10.180.10">
    <property type="entry name" value="2,3-Dihydroxybiphenyl 1,2-Dioxygenase, domain 1"/>
    <property type="match status" value="2"/>
</dbReference>
<dbReference type="PANTHER" id="PTHR33993">
    <property type="entry name" value="GLYOXALASE-RELATED"/>
    <property type="match status" value="1"/>
</dbReference>
<dbReference type="AlphaFoldDB" id="A0A0B5ERM6"/>